<dbReference type="PROSITE" id="PS50914">
    <property type="entry name" value="BON"/>
    <property type="match status" value="1"/>
</dbReference>
<keyword evidence="7" id="KW-0997">Cell inner membrane</keyword>
<reference evidence="10" key="2">
    <citation type="submission" date="2023-04" db="EMBL/GenBank/DDBJ databases">
        <authorList>
            <person name="Beletskiy A.V."/>
            <person name="Mardanov A.V."/>
            <person name="Ravin N.V."/>
        </authorList>
    </citation>
    <scope>NUCLEOTIDE SEQUENCE</scope>
    <source>
        <strain evidence="10">GKL-01</strain>
    </source>
</reference>
<comment type="subcellular location">
    <subcellularLocation>
        <location evidence="7">Cell inner membrane</location>
        <topology evidence="7">Multi-pass membrane protein</topology>
    </subcellularLocation>
    <subcellularLocation>
        <location evidence="1">Cell membrane</location>
        <topology evidence="1">Multi-pass membrane protein</topology>
    </subcellularLocation>
</comment>
<keyword evidence="3" id="KW-1003">Cell membrane</keyword>
<dbReference type="InterPro" id="IPR023408">
    <property type="entry name" value="MscS_beta-dom_sf"/>
</dbReference>
<organism evidence="10">
    <name type="scientific">Candidatus Thiocaldithrix dubininis</name>
    <dbReference type="NCBI Taxonomy" id="3080823"/>
    <lineage>
        <taxon>Bacteria</taxon>
        <taxon>Pseudomonadati</taxon>
        <taxon>Pseudomonadota</taxon>
        <taxon>Gammaproteobacteria</taxon>
        <taxon>Thiotrichales</taxon>
        <taxon>Thiotrichaceae</taxon>
        <taxon>Candidatus Thiocaldithrix</taxon>
    </lineage>
</organism>
<dbReference type="GO" id="GO:0008381">
    <property type="term" value="F:mechanosensitive monoatomic ion channel activity"/>
    <property type="evidence" value="ECO:0007669"/>
    <property type="project" value="InterPro"/>
</dbReference>
<keyword evidence="7" id="KW-0813">Transport</keyword>
<evidence type="ECO:0000256" key="5">
    <source>
        <dbReference type="ARBA" id="ARBA00022989"/>
    </source>
</evidence>
<reference evidence="10" key="1">
    <citation type="journal article" date="2023" name="Int. J. Mol. Sci.">
        <title>Metagenomics Revealed a New Genus 'Candidatus Thiocaldithrix dubininis' gen. nov., sp. nov. and a New Species 'Candidatus Thiothrix putei' sp. nov. in the Family Thiotrichaceae, Some Members of Which Have Traits of Both Na+- and H+-Motive Energetics.</title>
        <authorList>
            <person name="Ravin N.V."/>
            <person name="Muntyan M.S."/>
            <person name="Smolyakov D.D."/>
            <person name="Rudenko T.S."/>
            <person name="Beletsky A.V."/>
            <person name="Mardanov A.V."/>
            <person name="Grabovich M.Y."/>
        </authorList>
    </citation>
    <scope>NUCLEOTIDE SEQUENCE</scope>
    <source>
        <strain evidence="10">GKL-01</strain>
    </source>
</reference>
<name>A0AA95H231_9GAMM</name>
<sequence>MRLIIKTWIVSLMLFSSGSFFPYTSVYADATSILTGKPAEAAPDPNPVIDTNTTRADDQKITNRLQQIFNSIDTLKTVKVATNNGVVTLSGEVESQAAADKAEQFARQTTGVVEVNNQLTVNRSLEKRLNSTWAKLKALGNTIVANLPIFILAVTVFLLFWWMGKKLSQKRSLYKHISNNYFIASLVGQIVQLLFMFAGLMLALNILDATNLIATILSAAGIVGLAISFAVRDTVENYIASILLSLRNPFEVNDLVKIENQEGRVAKLTSRATMLISLDGNNIRIPNSTVYKAIITNYTRNPQRRFQFVVNIDRGQDILKVQALVVKTLKTVTGILAMPQPAALIQELGDGSVQLQILGWVDQAHNNFQQVRSEAIRAVKQALEQAGIVNPIPVYHVSLSQASSQQPQSPAKPNPDIPVEDHEIQNIHRSDAAEQMVKQETHPSDEENLLNAKTPKEM</sequence>
<protein>
    <recommendedName>
        <fullName evidence="7">Small-conductance mechanosensitive channel</fullName>
    </recommendedName>
</protein>
<keyword evidence="7" id="KW-0407">Ion channel</keyword>
<dbReference type="InterPro" id="IPR011066">
    <property type="entry name" value="MscS_channel_C_sf"/>
</dbReference>
<keyword evidence="6 7" id="KW-0472">Membrane</keyword>
<dbReference type="AlphaFoldDB" id="A0AA95H231"/>
<dbReference type="EMBL" id="CP124755">
    <property type="protein sequence ID" value="WGZ89832.1"/>
    <property type="molecule type" value="Genomic_DNA"/>
</dbReference>
<dbReference type="Gene3D" id="3.30.70.100">
    <property type="match status" value="1"/>
</dbReference>
<feature type="transmembrane region" description="Helical" evidence="7">
    <location>
        <begin position="7"/>
        <end position="28"/>
    </location>
</feature>
<feature type="compositionally biased region" description="Basic and acidic residues" evidence="8">
    <location>
        <begin position="419"/>
        <end position="445"/>
    </location>
</feature>
<dbReference type="InterPro" id="IPR010920">
    <property type="entry name" value="LSM_dom_sf"/>
</dbReference>
<feature type="transmembrane region" description="Helical" evidence="7">
    <location>
        <begin position="182"/>
        <end position="206"/>
    </location>
</feature>
<accession>A0AA95H231</accession>
<comment type="similarity">
    <text evidence="2 7">Belongs to the MscS (TC 1.A.23) family.</text>
</comment>
<dbReference type="InterPro" id="IPR006685">
    <property type="entry name" value="MscS_channel_2nd"/>
</dbReference>
<comment type="subunit">
    <text evidence="7">Homoheptamer.</text>
</comment>
<feature type="transmembrane region" description="Helical" evidence="7">
    <location>
        <begin position="143"/>
        <end position="162"/>
    </location>
</feature>
<keyword evidence="5 7" id="KW-1133">Transmembrane helix</keyword>
<evidence type="ECO:0000259" key="9">
    <source>
        <dbReference type="PROSITE" id="PS50914"/>
    </source>
</evidence>
<feature type="domain" description="BON" evidence="9">
    <location>
        <begin position="57"/>
        <end position="123"/>
    </location>
</feature>
<evidence type="ECO:0000313" key="10">
    <source>
        <dbReference type="EMBL" id="WGZ89832.1"/>
    </source>
</evidence>
<feature type="compositionally biased region" description="Low complexity" evidence="8">
    <location>
        <begin position="400"/>
        <end position="409"/>
    </location>
</feature>
<feature type="region of interest" description="Disordered" evidence="8">
    <location>
        <begin position="399"/>
        <end position="458"/>
    </location>
</feature>
<dbReference type="Gene3D" id="1.10.287.1260">
    <property type="match status" value="1"/>
</dbReference>
<dbReference type="Gene3D" id="2.30.30.60">
    <property type="match status" value="1"/>
</dbReference>
<dbReference type="Pfam" id="PF21082">
    <property type="entry name" value="MS_channel_3rd"/>
    <property type="match status" value="1"/>
</dbReference>
<dbReference type="GO" id="GO:0005886">
    <property type="term" value="C:plasma membrane"/>
    <property type="evidence" value="ECO:0007669"/>
    <property type="project" value="UniProtKB-SubCell"/>
</dbReference>
<evidence type="ECO:0000256" key="4">
    <source>
        <dbReference type="ARBA" id="ARBA00022692"/>
    </source>
</evidence>
<dbReference type="SUPFAM" id="SSF82689">
    <property type="entry name" value="Mechanosensitive channel protein MscS (YggB), C-terminal domain"/>
    <property type="match status" value="1"/>
</dbReference>
<dbReference type="InterPro" id="IPR007055">
    <property type="entry name" value="BON_dom"/>
</dbReference>
<dbReference type="Pfam" id="PF04972">
    <property type="entry name" value="BON"/>
    <property type="match status" value="1"/>
</dbReference>
<comment type="function">
    <text evidence="7">Mechanosensitive channel that participates in the regulation of osmotic pressure changes within the cell, opening in response to stretch forces in the membrane lipid bilayer, without the need for other proteins. Contributes to normal resistance to hypoosmotic shock. Forms an ion channel of 1.0 nanosiemens conductance with a slight preference for anions.</text>
</comment>
<dbReference type="Gene3D" id="3.30.1340.30">
    <property type="match status" value="1"/>
</dbReference>
<keyword evidence="7" id="KW-0406">Ion transport</keyword>
<dbReference type="SUPFAM" id="SSF50182">
    <property type="entry name" value="Sm-like ribonucleoproteins"/>
    <property type="match status" value="1"/>
</dbReference>
<evidence type="ECO:0000256" key="3">
    <source>
        <dbReference type="ARBA" id="ARBA00022475"/>
    </source>
</evidence>
<evidence type="ECO:0000256" key="7">
    <source>
        <dbReference type="RuleBase" id="RU369025"/>
    </source>
</evidence>
<evidence type="ECO:0000256" key="2">
    <source>
        <dbReference type="ARBA" id="ARBA00008017"/>
    </source>
</evidence>
<dbReference type="InterPro" id="IPR045275">
    <property type="entry name" value="MscS_archaea/bacteria_type"/>
</dbReference>
<feature type="transmembrane region" description="Helical" evidence="7">
    <location>
        <begin position="212"/>
        <end position="231"/>
    </location>
</feature>
<proteinExistence type="inferred from homology"/>
<evidence type="ECO:0000256" key="6">
    <source>
        <dbReference type="ARBA" id="ARBA00023136"/>
    </source>
</evidence>
<dbReference type="Proteomes" id="UP001300672">
    <property type="component" value="Chromosome"/>
</dbReference>
<evidence type="ECO:0000256" key="8">
    <source>
        <dbReference type="SAM" id="MobiDB-lite"/>
    </source>
</evidence>
<gene>
    <name evidence="10" type="ORF">QJT80_09990</name>
</gene>
<dbReference type="InterPro" id="IPR049278">
    <property type="entry name" value="MS_channel_C"/>
</dbReference>
<dbReference type="Pfam" id="PF00924">
    <property type="entry name" value="MS_channel_2nd"/>
    <property type="match status" value="1"/>
</dbReference>
<dbReference type="PANTHER" id="PTHR30221">
    <property type="entry name" value="SMALL-CONDUCTANCE MECHANOSENSITIVE CHANNEL"/>
    <property type="match status" value="1"/>
</dbReference>
<keyword evidence="4 7" id="KW-0812">Transmembrane</keyword>
<evidence type="ECO:0000256" key="1">
    <source>
        <dbReference type="ARBA" id="ARBA00004651"/>
    </source>
</evidence>
<dbReference type="KEGG" id="tdu:QJT80_09990"/>
<dbReference type="PANTHER" id="PTHR30221:SF1">
    <property type="entry name" value="SMALL-CONDUCTANCE MECHANOSENSITIVE CHANNEL"/>
    <property type="match status" value="1"/>
</dbReference>